<evidence type="ECO:0000313" key="3">
    <source>
        <dbReference type="Proteomes" id="UP001314170"/>
    </source>
</evidence>
<feature type="region of interest" description="Disordered" evidence="1">
    <location>
        <begin position="1"/>
        <end position="36"/>
    </location>
</feature>
<dbReference type="EMBL" id="CAWUPB010001194">
    <property type="protein sequence ID" value="CAK7352244.1"/>
    <property type="molecule type" value="Genomic_DNA"/>
</dbReference>
<comment type="caution">
    <text evidence="2">The sequence shown here is derived from an EMBL/GenBank/DDBJ whole genome shotgun (WGS) entry which is preliminary data.</text>
</comment>
<accession>A0AAV1SLT8</accession>
<dbReference type="AlphaFoldDB" id="A0AAV1SLT8"/>
<evidence type="ECO:0000256" key="1">
    <source>
        <dbReference type="SAM" id="MobiDB-lite"/>
    </source>
</evidence>
<keyword evidence="3" id="KW-1185">Reference proteome</keyword>
<organism evidence="2 3">
    <name type="scientific">Dovyalis caffra</name>
    <dbReference type="NCBI Taxonomy" id="77055"/>
    <lineage>
        <taxon>Eukaryota</taxon>
        <taxon>Viridiplantae</taxon>
        <taxon>Streptophyta</taxon>
        <taxon>Embryophyta</taxon>
        <taxon>Tracheophyta</taxon>
        <taxon>Spermatophyta</taxon>
        <taxon>Magnoliopsida</taxon>
        <taxon>eudicotyledons</taxon>
        <taxon>Gunneridae</taxon>
        <taxon>Pentapetalae</taxon>
        <taxon>rosids</taxon>
        <taxon>fabids</taxon>
        <taxon>Malpighiales</taxon>
        <taxon>Salicaceae</taxon>
        <taxon>Flacourtieae</taxon>
        <taxon>Dovyalis</taxon>
    </lineage>
</organism>
<reference evidence="2 3" key="1">
    <citation type="submission" date="2024-01" db="EMBL/GenBank/DDBJ databases">
        <authorList>
            <person name="Waweru B."/>
        </authorList>
    </citation>
    <scope>NUCLEOTIDE SEQUENCE [LARGE SCALE GENOMIC DNA]</scope>
</reference>
<protein>
    <submittedName>
        <fullName evidence="2">Uncharacterized protein</fullName>
    </submittedName>
</protein>
<gene>
    <name evidence="2" type="ORF">DCAF_LOCUS24125</name>
</gene>
<proteinExistence type="predicted"/>
<dbReference type="Proteomes" id="UP001314170">
    <property type="component" value="Unassembled WGS sequence"/>
</dbReference>
<feature type="non-terminal residue" evidence="2">
    <location>
        <position position="65"/>
    </location>
</feature>
<sequence>MVSSNHDTSEEIRGQTLGNEEERENDTMEAKNVTTRNELAEQLEKAQKRITSLERAIDSWSQTRH</sequence>
<name>A0AAV1SLT8_9ROSI</name>
<evidence type="ECO:0000313" key="2">
    <source>
        <dbReference type="EMBL" id="CAK7352244.1"/>
    </source>
</evidence>